<keyword evidence="6 10" id="KW-1133">Transmembrane helix</keyword>
<evidence type="ECO:0000313" key="12">
    <source>
        <dbReference type="Proteomes" id="UP001597244"/>
    </source>
</evidence>
<dbReference type="Proteomes" id="UP001597244">
    <property type="component" value="Unassembled WGS sequence"/>
</dbReference>
<dbReference type="InterPro" id="IPR045584">
    <property type="entry name" value="Pilin-like"/>
</dbReference>
<dbReference type="Gene3D" id="3.30.700.10">
    <property type="entry name" value="Glycoprotein, Type 4 Pilin"/>
    <property type="match status" value="1"/>
</dbReference>
<evidence type="ECO:0000256" key="5">
    <source>
        <dbReference type="ARBA" id="ARBA00022692"/>
    </source>
</evidence>
<name>A0ABW4DPR8_9LACO</name>
<keyword evidence="12" id="KW-1185">Reference proteome</keyword>
<evidence type="ECO:0000256" key="4">
    <source>
        <dbReference type="ARBA" id="ARBA00022481"/>
    </source>
</evidence>
<accession>A0ABW4DPR8</accession>
<evidence type="ECO:0000256" key="10">
    <source>
        <dbReference type="SAM" id="Phobius"/>
    </source>
</evidence>
<dbReference type="EMBL" id="JBHTOF010000084">
    <property type="protein sequence ID" value="MFD1465813.1"/>
    <property type="molecule type" value="Genomic_DNA"/>
</dbReference>
<sequence>MKKLFKTNKKRAAFTLIEMSLVLLIISLLLIVILPNLNQQKNSADEKVNSAFAKNVETQVMLYQGANDKVPSVAELVSAEYITKEQETKIDKIGLTIDQKNGKVSFNESHK</sequence>
<evidence type="ECO:0000313" key="11">
    <source>
        <dbReference type="EMBL" id="MFD1465813.1"/>
    </source>
</evidence>
<organism evidence="11 12">
    <name type="scientific">Lapidilactobacillus mulanensis</name>
    <dbReference type="NCBI Taxonomy" id="2485999"/>
    <lineage>
        <taxon>Bacteria</taxon>
        <taxon>Bacillati</taxon>
        <taxon>Bacillota</taxon>
        <taxon>Bacilli</taxon>
        <taxon>Lactobacillales</taxon>
        <taxon>Lactobacillaceae</taxon>
        <taxon>Lapidilactobacillus</taxon>
    </lineage>
</organism>
<dbReference type="SUPFAM" id="SSF54523">
    <property type="entry name" value="Pili subunits"/>
    <property type="match status" value="1"/>
</dbReference>
<keyword evidence="4" id="KW-0488">Methylation</keyword>
<comment type="caution">
    <text evidence="11">The sequence shown here is derived from an EMBL/GenBank/DDBJ whole genome shotgun (WGS) entry which is preliminary data.</text>
</comment>
<dbReference type="InterPro" id="IPR016940">
    <property type="entry name" value="ComGC"/>
</dbReference>
<keyword evidence="8" id="KW-0178">Competence</keyword>
<evidence type="ECO:0000256" key="3">
    <source>
        <dbReference type="ARBA" id="ARBA00022475"/>
    </source>
</evidence>
<proteinExistence type="inferred from homology"/>
<protein>
    <submittedName>
        <fullName evidence="11">Competence type IV pilus major pilin ComGC</fullName>
    </submittedName>
</protein>
<feature type="transmembrane region" description="Helical" evidence="10">
    <location>
        <begin position="12"/>
        <end position="34"/>
    </location>
</feature>
<keyword evidence="3" id="KW-1003">Cell membrane</keyword>
<gene>
    <name evidence="11" type="primary">comGC</name>
    <name evidence="11" type="ORF">ACFQ4L_07040</name>
</gene>
<dbReference type="NCBIfam" id="TIGR02532">
    <property type="entry name" value="IV_pilin_GFxxxE"/>
    <property type="match status" value="1"/>
</dbReference>
<dbReference type="NCBIfam" id="NF040999">
    <property type="entry name" value="pilin_ComGC"/>
    <property type="match status" value="1"/>
</dbReference>
<evidence type="ECO:0000256" key="6">
    <source>
        <dbReference type="ARBA" id="ARBA00022989"/>
    </source>
</evidence>
<dbReference type="InterPro" id="IPR012902">
    <property type="entry name" value="N_methyl_site"/>
</dbReference>
<dbReference type="PIRSF" id="PIRSF029928">
    <property type="entry name" value="Late_competence_ComGC"/>
    <property type="match status" value="1"/>
</dbReference>
<keyword evidence="7 10" id="KW-0472">Membrane</keyword>
<evidence type="ECO:0000256" key="2">
    <source>
        <dbReference type="ARBA" id="ARBA00004241"/>
    </source>
</evidence>
<evidence type="ECO:0000256" key="9">
    <source>
        <dbReference type="ARBA" id="ARBA00043982"/>
    </source>
</evidence>
<dbReference type="RefSeq" id="WP_125578642.1">
    <property type="nucleotide sequence ID" value="NZ_JBHTOF010000084.1"/>
</dbReference>
<keyword evidence="5 10" id="KW-0812">Transmembrane</keyword>
<evidence type="ECO:0000256" key="1">
    <source>
        <dbReference type="ARBA" id="ARBA00004162"/>
    </source>
</evidence>
<comment type="similarity">
    <text evidence="9">Belongs to the ComGC family.</text>
</comment>
<dbReference type="Pfam" id="PF07963">
    <property type="entry name" value="N_methyl"/>
    <property type="match status" value="1"/>
</dbReference>
<reference evidence="12" key="1">
    <citation type="journal article" date="2019" name="Int. J. Syst. Evol. Microbiol.">
        <title>The Global Catalogue of Microorganisms (GCM) 10K type strain sequencing project: providing services to taxonomists for standard genome sequencing and annotation.</title>
        <authorList>
            <consortium name="The Broad Institute Genomics Platform"/>
            <consortium name="The Broad Institute Genome Sequencing Center for Infectious Disease"/>
            <person name="Wu L."/>
            <person name="Ma J."/>
        </authorList>
    </citation>
    <scope>NUCLEOTIDE SEQUENCE [LARGE SCALE GENOMIC DNA]</scope>
    <source>
        <strain evidence="12">CCM 8951</strain>
    </source>
</reference>
<evidence type="ECO:0000256" key="8">
    <source>
        <dbReference type="ARBA" id="ARBA00023287"/>
    </source>
</evidence>
<comment type="subcellular location">
    <subcellularLocation>
        <location evidence="1">Cell membrane</location>
        <topology evidence="1">Single-pass membrane protein</topology>
    </subcellularLocation>
    <subcellularLocation>
        <location evidence="2">Cell surface</location>
    </subcellularLocation>
</comment>
<evidence type="ECO:0000256" key="7">
    <source>
        <dbReference type="ARBA" id="ARBA00023136"/>
    </source>
</evidence>